<dbReference type="InterPro" id="IPR007627">
    <property type="entry name" value="RNA_pol_sigma70_r2"/>
</dbReference>
<keyword evidence="6" id="KW-0614">Plasmid</keyword>
<evidence type="ECO:0000259" key="5">
    <source>
        <dbReference type="Pfam" id="PF04542"/>
    </source>
</evidence>
<name>A0A067YDA6_LEPIR</name>
<dbReference type="EMBL" id="CP043890">
    <property type="protein sequence ID" value="QOI45259.1"/>
    <property type="molecule type" value="Genomic_DNA"/>
</dbReference>
<dbReference type="InterPro" id="IPR039425">
    <property type="entry name" value="RNA_pol_sigma-70-like"/>
</dbReference>
<feature type="domain" description="RNA polymerase sigma-70 region 2" evidence="5">
    <location>
        <begin position="33"/>
        <end position="97"/>
    </location>
</feature>
<evidence type="ECO:0000313" key="8">
    <source>
        <dbReference type="Proteomes" id="UP000663124"/>
    </source>
</evidence>
<dbReference type="EMBL" id="KF648558">
    <property type="protein sequence ID" value="AGZ85008.1"/>
    <property type="molecule type" value="Genomic_DNA"/>
</dbReference>
<reference evidence="6" key="2">
    <citation type="journal article" date="2014" name="PLoS Negl. Trop. Dis.">
        <title>Isolation and Characterization of Two Novel Plasmids from Pathogenic Leptospira interrogans Serogroup Canicola Serovar Canicola Strain Gui44.</title>
        <authorList>
            <person name="Zhu W.N."/>
            <person name="Huang L.L."/>
            <person name="Zeng L.B."/>
            <person name="Zhuang X.R."/>
            <person name="Chen C.Y."/>
            <person name="Wang Y.Z."/>
            <person name="Qin J.H."/>
            <person name="Zhu Y.Z."/>
            <person name="Guo X.K."/>
        </authorList>
    </citation>
    <scope>NUCLEOTIDE SEQUENCE</scope>
    <source>
        <strain evidence="6">Gui44</strain>
        <plasmid evidence="6">pGui2</plasmid>
    </source>
</reference>
<gene>
    <name evidence="7" type="ORF">Lepto782_24125</name>
</gene>
<keyword evidence="1" id="KW-0805">Transcription regulation</keyword>
<proteinExistence type="predicted"/>
<dbReference type="GO" id="GO:0006352">
    <property type="term" value="P:DNA-templated transcription initiation"/>
    <property type="evidence" value="ECO:0007669"/>
    <property type="project" value="InterPro"/>
</dbReference>
<dbReference type="Pfam" id="PF04542">
    <property type="entry name" value="Sigma70_r2"/>
    <property type="match status" value="1"/>
</dbReference>
<keyword evidence="4" id="KW-0804">Transcription</keyword>
<dbReference type="Gene3D" id="1.10.1740.10">
    <property type="match status" value="1"/>
</dbReference>
<dbReference type="PANTHER" id="PTHR43133:SF8">
    <property type="entry name" value="RNA POLYMERASE SIGMA FACTOR HI_1459-RELATED"/>
    <property type="match status" value="1"/>
</dbReference>
<dbReference type="GO" id="GO:0016987">
    <property type="term" value="F:sigma factor activity"/>
    <property type="evidence" value="ECO:0007669"/>
    <property type="project" value="UniProtKB-KW"/>
</dbReference>
<evidence type="ECO:0000256" key="2">
    <source>
        <dbReference type="ARBA" id="ARBA00023082"/>
    </source>
</evidence>
<dbReference type="RefSeq" id="WP_001064148.1">
    <property type="nucleotide sequence ID" value="NC_025197.1"/>
</dbReference>
<keyword evidence="2" id="KW-0731">Sigma factor</keyword>
<evidence type="ECO:0000256" key="3">
    <source>
        <dbReference type="ARBA" id="ARBA00023125"/>
    </source>
</evidence>
<dbReference type="Proteomes" id="UP000663124">
    <property type="component" value="Plasmid p3"/>
</dbReference>
<sequence length="296" mass="34482">MNNPFIEKPSPLEEDSMIKLAQKGDQKAIEEIIKKHQPWIYNIVIRMVYDPEEALDITQEILIKVIQKLSTFKGKSKLSTWIYRIAVNYILRMKKSQVESMSSSFSSYGKDLDSIKNKSLPKEETQGVERKLLIEEAKISCMTGMLLCLNRDQRIIFILGEIFSVSDMVGSKIMNISRTNFRKKLSRARKDLYNFMNEKCGLVNKINPCRCSRKTKGFIELGVVNPKNLKFSNTSLKTIQKIAPRKSEEYDTYVETKYATLYRKHKFFIPPNQENNLRLMFQDPKFTEIFNLSTKS</sequence>
<dbReference type="SUPFAM" id="SSF88946">
    <property type="entry name" value="Sigma2 domain of RNA polymerase sigma factors"/>
    <property type="match status" value="1"/>
</dbReference>
<keyword evidence="3" id="KW-0238">DNA-binding</keyword>
<reference evidence="6" key="1">
    <citation type="submission" date="2013-09" db="EMBL/GenBank/DDBJ databases">
        <authorList>
            <person name="Huang L."/>
            <person name="Zeng L."/>
            <person name="Zhu Y."/>
            <person name="Guo X."/>
        </authorList>
    </citation>
    <scope>NUCLEOTIDE SEQUENCE</scope>
    <source>
        <strain evidence="6">Gui44</strain>
        <plasmid evidence="6">pGui2</plasmid>
    </source>
</reference>
<dbReference type="GO" id="GO:0003677">
    <property type="term" value="F:DNA binding"/>
    <property type="evidence" value="ECO:0007669"/>
    <property type="project" value="UniProtKB-KW"/>
</dbReference>
<evidence type="ECO:0000256" key="1">
    <source>
        <dbReference type="ARBA" id="ARBA00023015"/>
    </source>
</evidence>
<geneLocation type="plasmid" evidence="7 8">
    <name>p3</name>
</geneLocation>
<organism evidence="6">
    <name type="scientific">Leptospira interrogans serovar Canicola</name>
    <dbReference type="NCBI Taxonomy" id="211880"/>
    <lineage>
        <taxon>Bacteria</taxon>
        <taxon>Pseudomonadati</taxon>
        <taxon>Spirochaetota</taxon>
        <taxon>Spirochaetia</taxon>
        <taxon>Leptospirales</taxon>
        <taxon>Leptospiraceae</taxon>
        <taxon>Leptospira</taxon>
    </lineage>
</organism>
<evidence type="ECO:0000313" key="6">
    <source>
        <dbReference type="EMBL" id="AGZ85008.1"/>
    </source>
</evidence>
<dbReference type="NCBIfam" id="TIGR02937">
    <property type="entry name" value="sigma70-ECF"/>
    <property type="match status" value="1"/>
</dbReference>
<protein>
    <submittedName>
        <fullName evidence="6">ECF subfamily RNA polymerase sigma-24 subunit</fullName>
    </submittedName>
    <submittedName>
        <fullName evidence="7">RNA polymerase sigma factor</fullName>
    </submittedName>
</protein>
<dbReference type="InterPro" id="IPR014284">
    <property type="entry name" value="RNA_pol_sigma-70_dom"/>
</dbReference>
<evidence type="ECO:0000313" key="7">
    <source>
        <dbReference type="EMBL" id="QOI45259.1"/>
    </source>
</evidence>
<dbReference type="PANTHER" id="PTHR43133">
    <property type="entry name" value="RNA POLYMERASE ECF-TYPE SIGMA FACTO"/>
    <property type="match status" value="1"/>
</dbReference>
<dbReference type="InterPro" id="IPR013325">
    <property type="entry name" value="RNA_pol_sigma_r2"/>
</dbReference>
<geneLocation type="plasmid" evidence="6">
    <name>pGui2</name>
</geneLocation>
<dbReference type="AlphaFoldDB" id="A0A067YDA6"/>
<accession>A0A067YDA6</accession>
<evidence type="ECO:0000256" key="4">
    <source>
        <dbReference type="ARBA" id="ARBA00023163"/>
    </source>
</evidence>
<reference evidence="7" key="3">
    <citation type="submission" date="2019-09" db="EMBL/GenBank/DDBJ databases">
        <title>Comparative Genomics of Leptospira interrogans Reveals Genome Plasticity - A Common Adaptive Strategy for Survival in Various Hosts.</title>
        <authorList>
            <person name="Ramli S.R."/>
            <person name="Bunk B."/>
            <person name="Goris M."/>
            <person name="Bhuju S."/>
            <person name="Jarek M."/>
            <person name="Sproer C."/>
            <person name="Mustakim S."/>
            <person name="Strommenger B."/>
            <person name="Pessler F."/>
        </authorList>
    </citation>
    <scope>NUCLEOTIDE SEQUENCE</scope>
    <source>
        <strain evidence="7">782</strain>
        <plasmid evidence="7">p3</plasmid>
    </source>
</reference>